<organism evidence="1">
    <name type="scientific">Octopus bimaculoides</name>
    <name type="common">California two-spotted octopus</name>
    <dbReference type="NCBI Taxonomy" id="37653"/>
    <lineage>
        <taxon>Eukaryota</taxon>
        <taxon>Metazoa</taxon>
        <taxon>Spiralia</taxon>
        <taxon>Lophotrochozoa</taxon>
        <taxon>Mollusca</taxon>
        <taxon>Cephalopoda</taxon>
        <taxon>Coleoidea</taxon>
        <taxon>Octopodiformes</taxon>
        <taxon>Octopoda</taxon>
        <taxon>Incirrata</taxon>
        <taxon>Octopodidae</taxon>
        <taxon>Octopus</taxon>
    </lineage>
</organism>
<evidence type="ECO:0000313" key="1">
    <source>
        <dbReference type="EMBL" id="KOF76727.1"/>
    </source>
</evidence>
<dbReference type="EMBL" id="KQ421712">
    <property type="protein sequence ID" value="KOF76727.1"/>
    <property type="molecule type" value="Genomic_DNA"/>
</dbReference>
<reference evidence="1" key="1">
    <citation type="submission" date="2015-07" db="EMBL/GenBank/DDBJ databases">
        <title>MeaNS - Measles Nucleotide Surveillance Program.</title>
        <authorList>
            <person name="Tran T."/>
            <person name="Druce J."/>
        </authorList>
    </citation>
    <scope>NUCLEOTIDE SEQUENCE</scope>
    <source>
        <strain evidence="1">UCB-OBI-ISO-001</strain>
        <tissue evidence="1">Gonad</tissue>
    </source>
</reference>
<protein>
    <submittedName>
        <fullName evidence="1">Uncharacterized protein</fullName>
    </submittedName>
</protein>
<accession>A0A0L8GIA1</accession>
<gene>
    <name evidence="1" type="ORF">OCBIM_22032996mg</name>
</gene>
<name>A0A0L8GIA1_OCTBM</name>
<proteinExistence type="predicted"/>
<sequence length="62" mass="7231">MDFSNLFDWRLPLQLLSLEIITAATLHNFHPFEVSIFYPHQPLGYACSALRGDCISHFIIFY</sequence>
<dbReference type="AlphaFoldDB" id="A0A0L8GIA1"/>